<organism evidence="5">
    <name type="scientific">Onchocerca flexuosa</name>
    <dbReference type="NCBI Taxonomy" id="387005"/>
    <lineage>
        <taxon>Eukaryota</taxon>
        <taxon>Metazoa</taxon>
        <taxon>Ecdysozoa</taxon>
        <taxon>Nematoda</taxon>
        <taxon>Chromadorea</taxon>
        <taxon>Rhabditida</taxon>
        <taxon>Spirurina</taxon>
        <taxon>Spiruromorpha</taxon>
        <taxon>Filarioidea</taxon>
        <taxon>Onchocercidae</taxon>
        <taxon>Onchocerca</taxon>
    </lineage>
</organism>
<dbReference type="WBParaSite" id="OFLC_0001456201-mRNA-1">
    <property type="protein sequence ID" value="OFLC_0001456201-mRNA-1"/>
    <property type="gene ID" value="OFLC_0001456201"/>
</dbReference>
<dbReference type="InterPro" id="IPR013087">
    <property type="entry name" value="Znf_C2H2_type"/>
</dbReference>
<reference evidence="3 4" key="2">
    <citation type="submission" date="2018-11" db="EMBL/GenBank/DDBJ databases">
        <authorList>
            <consortium name="Pathogen Informatics"/>
        </authorList>
    </citation>
    <scope>NUCLEOTIDE SEQUENCE [LARGE SCALE GENOMIC DNA]</scope>
</reference>
<evidence type="ECO:0000259" key="2">
    <source>
        <dbReference type="PROSITE" id="PS00028"/>
    </source>
</evidence>
<accession>A0A183I492</accession>
<dbReference type="SUPFAM" id="SSF57667">
    <property type="entry name" value="beta-beta-alpha zinc fingers"/>
    <property type="match status" value="1"/>
</dbReference>
<keyword evidence="1" id="KW-0812">Transmembrane</keyword>
<dbReference type="InterPro" id="IPR003604">
    <property type="entry name" value="Matrin/U1-like-C_Znf_C2H2"/>
</dbReference>
<dbReference type="Gene3D" id="3.30.160.60">
    <property type="entry name" value="Classic Zinc Finger"/>
    <property type="match status" value="1"/>
</dbReference>
<keyword evidence="1" id="KW-0472">Membrane</keyword>
<proteinExistence type="predicted"/>
<dbReference type="GO" id="GO:0008270">
    <property type="term" value="F:zinc ion binding"/>
    <property type="evidence" value="ECO:0007669"/>
    <property type="project" value="InterPro"/>
</dbReference>
<dbReference type="AlphaFoldDB" id="A0A183I492"/>
<dbReference type="EMBL" id="UZAJ01040953">
    <property type="protein sequence ID" value="VDP17590.1"/>
    <property type="molecule type" value="Genomic_DNA"/>
</dbReference>
<dbReference type="InterPro" id="IPR036236">
    <property type="entry name" value="Znf_C2H2_sf"/>
</dbReference>
<feature type="domain" description="C2H2-type" evidence="2">
    <location>
        <begin position="4"/>
        <end position="26"/>
    </location>
</feature>
<evidence type="ECO:0000256" key="1">
    <source>
        <dbReference type="SAM" id="Phobius"/>
    </source>
</evidence>
<feature type="transmembrane region" description="Helical" evidence="1">
    <location>
        <begin position="53"/>
        <end position="74"/>
    </location>
</feature>
<reference evidence="5" key="1">
    <citation type="submission" date="2016-06" db="UniProtKB">
        <authorList>
            <consortium name="WormBaseParasite"/>
        </authorList>
    </citation>
    <scope>IDENTIFICATION</scope>
</reference>
<evidence type="ECO:0000313" key="3">
    <source>
        <dbReference type="EMBL" id="VDP17590.1"/>
    </source>
</evidence>
<protein>
    <submittedName>
        <fullName evidence="5">C2H2-type domain-containing protein</fullName>
    </submittedName>
</protein>
<dbReference type="SMART" id="SM00451">
    <property type="entry name" value="ZnF_U1"/>
    <property type="match status" value="1"/>
</dbReference>
<dbReference type="Proteomes" id="UP000267606">
    <property type="component" value="Unassembled WGS sequence"/>
</dbReference>
<dbReference type="GO" id="GO:0003676">
    <property type="term" value="F:nucleic acid binding"/>
    <property type="evidence" value="ECO:0007669"/>
    <property type="project" value="InterPro"/>
</dbReference>
<evidence type="ECO:0000313" key="5">
    <source>
        <dbReference type="WBParaSite" id="OFLC_0001456201-mRNA-1"/>
    </source>
</evidence>
<gene>
    <name evidence="3" type="ORF">OFLC_LOCUS14554</name>
</gene>
<sequence length="82" mass="9584">MYWCDLCKVQLSSEALLDMHNSGKRHLKKVTERDTLLALAARSVFISGLNPEITITESEVLLNYFLLILFLWYARNMHEKIK</sequence>
<dbReference type="PROSITE" id="PS00028">
    <property type="entry name" value="ZINC_FINGER_C2H2_1"/>
    <property type="match status" value="1"/>
</dbReference>
<evidence type="ECO:0000313" key="4">
    <source>
        <dbReference type="Proteomes" id="UP000267606"/>
    </source>
</evidence>
<keyword evidence="1" id="KW-1133">Transmembrane helix</keyword>
<dbReference type="Pfam" id="PF12874">
    <property type="entry name" value="zf-met"/>
    <property type="match status" value="1"/>
</dbReference>
<keyword evidence="4" id="KW-1185">Reference proteome</keyword>
<name>A0A183I492_9BILA</name>